<dbReference type="GO" id="GO:0008441">
    <property type="term" value="F:3'(2'),5'-bisphosphate nucleotidase activity"/>
    <property type="evidence" value="ECO:0007669"/>
    <property type="project" value="UniProtKB-EC"/>
</dbReference>
<comment type="cofactor">
    <cofactor evidence="1 18">
        <name>Mg(2+)</name>
        <dbReference type="ChEBI" id="CHEBI:18420"/>
    </cofactor>
</comment>
<protein>
    <recommendedName>
        <fullName evidence="8">3'(2'),5'-bisphosphate nucleotidase 1</fullName>
        <ecNumber evidence="15">3.1.3.57</ecNumber>
        <ecNumber evidence="3">3.1.3.7</ecNumber>
    </recommendedName>
    <alternativeName>
        <fullName evidence="16">3'-phosphoadenosine 5'-phosphate phosphatase</fullName>
    </alternativeName>
    <alternativeName>
        <fullName evidence="9">Bisphosphate 3'-nucleotidase 1</fullName>
    </alternativeName>
    <alternativeName>
        <fullName evidence="17">Inositol-polyphosphate 1-phosphatase</fullName>
    </alternativeName>
</protein>
<accession>A0A2B4RA05</accession>
<evidence type="ECO:0000256" key="14">
    <source>
        <dbReference type="ARBA" id="ARBA00044484"/>
    </source>
</evidence>
<dbReference type="EC" id="3.1.3.57" evidence="15"/>
<dbReference type="InterPro" id="IPR020583">
    <property type="entry name" value="Inositol_monoP_metal-BS"/>
</dbReference>
<dbReference type="CDD" id="cd01640">
    <property type="entry name" value="IPPase"/>
    <property type="match status" value="1"/>
</dbReference>
<evidence type="ECO:0000256" key="8">
    <source>
        <dbReference type="ARBA" id="ARBA00040342"/>
    </source>
</evidence>
<feature type="binding site" evidence="18">
    <location>
        <position position="252"/>
    </location>
    <ligand>
        <name>Mg(2+)</name>
        <dbReference type="ChEBI" id="CHEBI:18420"/>
        <label>1</label>
        <note>catalytic</note>
    </ligand>
</feature>
<keyword evidence="21" id="KW-1185">Reference proteome</keyword>
<dbReference type="FunFam" id="3.40.190.80:FF:000006">
    <property type="entry name" value="Bisphosphate nucleotidase 1"/>
    <property type="match status" value="1"/>
</dbReference>
<evidence type="ECO:0000256" key="6">
    <source>
        <dbReference type="ARBA" id="ARBA00022801"/>
    </source>
</evidence>
<evidence type="ECO:0000256" key="1">
    <source>
        <dbReference type="ARBA" id="ARBA00001946"/>
    </source>
</evidence>
<organism evidence="20 21">
    <name type="scientific">Stylophora pistillata</name>
    <name type="common">Smooth cauliflower coral</name>
    <dbReference type="NCBI Taxonomy" id="50429"/>
    <lineage>
        <taxon>Eukaryota</taxon>
        <taxon>Metazoa</taxon>
        <taxon>Cnidaria</taxon>
        <taxon>Anthozoa</taxon>
        <taxon>Hexacorallia</taxon>
        <taxon>Scleractinia</taxon>
        <taxon>Astrocoeniina</taxon>
        <taxon>Pocilloporidae</taxon>
        <taxon>Stylophora</taxon>
    </lineage>
</organism>
<dbReference type="EMBL" id="LSMT01001036">
    <property type="protein sequence ID" value="PFX13218.1"/>
    <property type="molecule type" value="Genomic_DNA"/>
</dbReference>
<dbReference type="InterPro" id="IPR000760">
    <property type="entry name" value="Inositol_monophosphatase-like"/>
</dbReference>
<feature type="binding site" evidence="18">
    <location>
        <position position="121"/>
    </location>
    <ligand>
        <name>Mg(2+)</name>
        <dbReference type="ChEBI" id="CHEBI:18420"/>
        <label>1</label>
        <note>catalytic</note>
    </ligand>
</feature>
<evidence type="ECO:0000256" key="5">
    <source>
        <dbReference type="ARBA" id="ARBA00022723"/>
    </source>
</evidence>
<dbReference type="EC" id="3.1.3.7" evidence="3"/>
<feature type="chain" id="PRO_5012631810" description="3'(2'),5'-bisphosphate nucleotidase 1" evidence="19">
    <location>
        <begin position="21"/>
        <end position="316"/>
    </location>
</feature>
<feature type="signal peptide" evidence="19">
    <location>
        <begin position="1"/>
        <end position="20"/>
    </location>
</feature>
<proteinExistence type="inferred from homology"/>
<evidence type="ECO:0000256" key="2">
    <source>
        <dbReference type="ARBA" id="ARBA00009759"/>
    </source>
</evidence>
<feature type="binding site" evidence="18">
    <location>
        <position position="123"/>
    </location>
    <ligand>
        <name>Mg(2+)</name>
        <dbReference type="ChEBI" id="CHEBI:18420"/>
        <label>1</label>
        <note>catalytic</note>
    </ligand>
</feature>
<reference evidence="21" key="1">
    <citation type="journal article" date="2017" name="bioRxiv">
        <title>Comparative analysis of the genomes of Stylophora pistillata and Acropora digitifera provides evidence for extensive differences between species of corals.</title>
        <authorList>
            <person name="Voolstra C.R."/>
            <person name="Li Y."/>
            <person name="Liew Y.J."/>
            <person name="Baumgarten S."/>
            <person name="Zoccola D."/>
            <person name="Flot J.-F."/>
            <person name="Tambutte S."/>
            <person name="Allemand D."/>
            <person name="Aranda M."/>
        </authorList>
    </citation>
    <scope>NUCLEOTIDE SEQUENCE [LARGE SCALE GENOMIC DNA]</scope>
</reference>
<sequence>MATGAPFFLMRLMSSSVAVANRAGGIIRNILKTGSLGVVDKGGSGEYDPQTEADRASQKCIIASLLRTYPTVQIIGEEENVHLDDVREEFIEISQDETVLSKPCPEDLITVKPEEVTIWVDPLDGTREFTEGLYDHVTVLIGISLNGKPVAGVIHQPFYGYENETQGSKLGRTMWGVRGLGSFGFTHIPPPPGRCVITTTRSHSNGVVMEAVEAMNPDKVIKAGGAGYKVLLLLEGAADAYVFASPGCKRWDTCACEALLESVGGTLTDVCGEHVTYDPQADSYVNKTGVLGSLKDHKIYVDMIPESIKSNLRGKL</sequence>
<dbReference type="STRING" id="50429.A0A2B4RA05"/>
<evidence type="ECO:0000256" key="18">
    <source>
        <dbReference type="PIRSR" id="PIRSR600760-2"/>
    </source>
</evidence>
<feature type="binding site" evidence="18">
    <location>
        <position position="77"/>
    </location>
    <ligand>
        <name>Mg(2+)</name>
        <dbReference type="ChEBI" id="CHEBI:18420"/>
        <label>1</label>
        <note>catalytic</note>
    </ligand>
</feature>
<keyword evidence="7 18" id="KW-0460">Magnesium</keyword>
<dbReference type="PROSITE" id="PS00629">
    <property type="entry name" value="IMP_1"/>
    <property type="match status" value="1"/>
</dbReference>
<dbReference type="PANTHER" id="PTHR43028:SF5">
    <property type="entry name" value="3'(2'),5'-BISPHOSPHATE NUCLEOTIDASE 1"/>
    <property type="match status" value="1"/>
</dbReference>
<comment type="catalytic activity">
    <reaction evidence="12">
        <text>1D-myo-inositol 1,4-bisphosphate + H2O = 1D-myo-inositol 4-phosphate + phosphate</text>
        <dbReference type="Rhea" id="RHEA:15553"/>
        <dbReference type="ChEBI" id="CHEBI:15377"/>
        <dbReference type="ChEBI" id="CHEBI:43474"/>
        <dbReference type="ChEBI" id="CHEBI:58282"/>
        <dbReference type="ChEBI" id="CHEBI:58469"/>
        <dbReference type="EC" id="3.1.3.57"/>
    </reaction>
    <physiologicalReaction direction="left-to-right" evidence="12">
        <dbReference type="Rhea" id="RHEA:15554"/>
    </physiologicalReaction>
</comment>
<evidence type="ECO:0000256" key="10">
    <source>
        <dbReference type="ARBA" id="ARBA00044465"/>
    </source>
</evidence>
<evidence type="ECO:0000256" key="3">
    <source>
        <dbReference type="ARBA" id="ARBA00012633"/>
    </source>
</evidence>
<comment type="catalytic activity">
    <reaction evidence="13">
        <text>adenosine 3',5'-bisphosphate + H2O = AMP + phosphate</text>
        <dbReference type="Rhea" id="RHEA:10040"/>
        <dbReference type="ChEBI" id="CHEBI:15377"/>
        <dbReference type="ChEBI" id="CHEBI:43474"/>
        <dbReference type="ChEBI" id="CHEBI:58343"/>
        <dbReference type="ChEBI" id="CHEBI:456215"/>
        <dbReference type="EC" id="3.1.3.7"/>
    </reaction>
    <physiologicalReaction direction="left-to-right" evidence="13">
        <dbReference type="Rhea" id="RHEA:10041"/>
    </physiologicalReaction>
</comment>
<gene>
    <name evidence="20" type="primary">BPNT1</name>
    <name evidence="20" type="ORF">AWC38_SpisGene22721</name>
</gene>
<comment type="catalytic activity">
    <reaction evidence="11">
        <text>adenosine 2',5'-bisphosphate + H2O = AMP + phosphate</text>
        <dbReference type="Rhea" id="RHEA:77643"/>
        <dbReference type="ChEBI" id="CHEBI:15377"/>
        <dbReference type="ChEBI" id="CHEBI:43474"/>
        <dbReference type="ChEBI" id="CHEBI:194156"/>
        <dbReference type="ChEBI" id="CHEBI:456215"/>
        <dbReference type="EC" id="3.1.3.7"/>
    </reaction>
    <physiologicalReaction direction="left-to-right" evidence="11">
        <dbReference type="Rhea" id="RHEA:77644"/>
    </physiologicalReaction>
</comment>
<dbReference type="Pfam" id="PF00459">
    <property type="entry name" value="Inositol_P"/>
    <property type="match status" value="1"/>
</dbReference>
<evidence type="ECO:0000256" key="19">
    <source>
        <dbReference type="SAM" id="SignalP"/>
    </source>
</evidence>
<dbReference type="Proteomes" id="UP000225706">
    <property type="component" value="Unassembled WGS sequence"/>
</dbReference>
<keyword evidence="6" id="KW-0378">Hydrolase</keyword>
<dbReference type="GO" id="GO:0046872">
    <property type="term" value="F:metal ion binding"/>
    <property type="evidence" value="ECO:0007669"/>
    <property type="project" value="UniProtKB-KW"/>
</dbReference>
<dbReference type="SUPFAM" id="SSF56655">
    <property type="entry name" value="Carbohydrate phosphatase"/>
    <property type="match status" value="1"/>
</dbReference>
<evidence type="ECO:0000313" key="21">
    <source>
        <dbReference type="Proteomes" id="UP000225706"/>
    </source>
</evidence>
<dbReference type="Gene3D" id="3.30.540.10">
    <property type="entry name" value="Fructose-1,6-Bisphosphatase, subunit A, domain 1"/>
    <property type="match status" value="1"/>
</dbReference>
<comment type="caution">
    <text evidence="20">The sequence shown here is derived from an EMBL/GenBank/DDBJ whole genome shotgun (WGS) entry which is preliminary data.</text>
</comment>
<dbReference type="GO" id="GO:0004441">
    <property type="term" value="F:inositol-1,4-bisphosphate 1-phosphatase activity"/>
    <property type="evidence" value="ECO:0007669"/>
    <property type="project" value="UniProtKB-EC"/>
</dbReference>
<comment type="catalytic activity">
    <reaction evidence="10">
        <text>1D-myo-inositol 1,3,4-trisphosphate + H2O = 1D-myo-inositol 3,4-bisphosphate + phosphate</text>
        <dbReference type="Rhea" id="RHEA:70319"/>
        <dbReference type="ChEBI" id="CHEBI:15377"/>
        <dbReference type="ChEBI" id="CHEBI:43474"/>
        <dbReference type="ChEBI" id="CHEBI:58414"/>
        <dbReference type="ChEBI" id="CHEBI:83241"/>
    </reaction>
    <physiologicalReaction direction="left-to-right" evidence="10">
        <dbReference type="Rhea" id="RHEA:70320"/>
    </physiologicalReaction>
</comment>
<evidence type="ECO:0000256" key="7">
    <source>
        <dbReference type="ARBA" id="ARBA00022842"/>
    </source>
</evidence>
<evidence type="ECO:0000256" key="12">
    <source>
        <dbReference type="ARBA" id="ARBA00044478"/>
    </source>
</evidence>
<dbReference type="Gene3D" id="3.40.190.80">
    <property type="match status" value="1"/>
</dbReference>
<dbReference type="PRINTS" id="PR00377">
    <property type="entry name" value="IMPHPHTASES"/>
</dbReference>
<evidence type="ECO:0000256" key="13">
    <source>
        <dbReference type="ARBA" id="ARBA00044479"/>
    </source>
</evidence>
<evidence type="ECO:0000256" key="4">
    <source>
        <dbReference type="ARBA" id="ARBA00022671"/>
    </source>
</evidence>
<evidence type="ECO:0000256" key="16">
    <source>
        <dbReference type="ARBA" id="ARBA00044544"/>
    </source>
</evidence>
<dbReference type="InterPro" id="IPR050725">
    <property type="entry name" value="CysQ/Inositol_MonoPase"/>
</dbReference>
<feature type="binding site" evidence="18">
    <location>
        <position position="124"/>
    </location>
    <ligand>
        <name>Mg(2+)</name>
        <dbReference type="ChEBI" id="CHEBI:18420"/>
        <label>1</label>
        <note>catalytic</note>
    </ligand>
</feature>
<evidence type="ECO:0000256" key="15">
    <source>
        <dbReference type="ARBA" id="ARBA00044519"/>
    </source>
</evidence>
<comment type="similarity">
    <text evidence="2">Belongs to the inositol monophosphatase superfamily.</text>
</comment>
<comment type="catalytic activity">
    <reaction evidence="14">
        <text>3'-phosphoadenylyl sulfate + H2O = adenosine 5'-phosphosulfate + phosphate</text>
        <dbReference type="Rhea" id="RHEA:77639"/>
        <dbReference type="ChEBI" id="CHEBI:15377"/>
        <dbReference type="ChEBI" id="CHEBI:43474"/>
        <dbReference type="ChEBI" id="CHEBI:58243"/>
        <dbReference type="ChEBI" id="CHEBI:58339"/>
        <dbReference type="EC" id="3.1.3.7"/>
    </reaction>
    <physiologicalReaction direction="left-to-right" evidence="14">
        <dbReference type="Rhea" id="RHEA:77640"/>
    </physiologicalReaction>
</comment>
<evidence type="ECO:0000256" key="11">
    <source>
        <dbReference type="ARBA" id="ARBA00044466"/>
    </source>
</evidence>
<dbReference type="FunFam" id="3.30.540.10:FF:000023">
    <property type="entry name" value="Protein CBR-TAG-231"/>
    <property type="match status" value="1"/>
</dbReference>
<keyword evidence="4" id="KW-0452">Lithium</keyword>
<evidence type="ECO:0000313" key="20">
    <source>
        <dbReference type="EMBL" id="PFX13218.1"/>
    </source>
</evidence>
<keyword evidence="5 18" id="KW-0479">Metal-binding</keyword>
<dbReference type="AlphaFoldDB" id="A0A2B4RA05"/>
<dbReference type="PANTHER" id="PTHR43028">
    <property type="entry name" value="3'(2'),5'-BISPHOSPHATE NUCLEOTIDASE 1"/>
    <property type="match status" value="1"/>
</dbReference>
<name>A0A2B4RA05_STYPI</name>
<evidence type="ECO:0000256" key="17">
    <source>
        <dbReference type="ARBA" id="ARBA00044554"/>
    </source>
</evidence>
<keyword evidence="19" id="KW-0732">Signal</keyword>
<dbReference type="OrthoDB" id="411145at2759"/>
<evidence type="ECO:0000256" key="9">
    <source>
        <dbReference type="ARBA" id="ARBA00041815"/>
    </source>
</evidence>